<dbReference type="RefSeq" id="WP_065015948.1">
    <property type="nucleotide sequence ID" value="NZ_LZKJ01000170.1"/>
</dbReference>
<keyword evidence="1" id="KW-1133">Transmembrane helix</keyword>
<proteinExistence type="predicted"/>
<dbReference type="EMBL" id="LZKJ01000170">
    <property type="protein sequence ID" value="OBI41765.1"/>
    <property type="molecule type" value="Genomic_DNA"/>
</dbReference>
<feature type="transmembrane region" description="Helical" evidence="1">
    <location>
        <begin position="110"/>
        <end position="130"/>
    </location>
</feature>
<sequence>MALTALIGITLAAISWSLWIRRVTWHCRWEVAATLNIALQGCAVALMSPLAANTLGVALHDITGEWNLQNYLGHDCYVVAASAIVYNALGRLADDDNLQVAFKQYVERPATLCIPLLLATFSVSCGSRTYTRDFFALPTDFWLSVYWLLLCATLAYLLGYGARALLVLRKDPRSRRIATVYLLACVSGIMACVVRFTTALIPPFQCPATAGLVWFFACACGAVFAVTSALAWREKVNWFQRSPLHR</sequence>
<dbReference type="OrthoDB" id="4763628at2"/>
<feature type="transmembrane region" description="Helical" evidence="1">
    <location>
        <begin position="6"/>
        <end position="24"/>
    </location>
</feature>
<dbReference type="Proteomes" id="UP000093592">
    <property type="component" value="Unassembled WGS sequence"/>
</dbReference>
<name>A0A1A2YUU3_9MYCO</name>
<organism evidence="2 3">
    <name type="scientific">Mycobacterium kyorinense</name>
    <dbReference type="NCBI Taxonomy" id="487514"/>
    <lineage>
        <taxon>Bacteria</taxon>
        <taxon>Bacillati</taxon>
        <taxon>Actinomycetota</taxon>
        <taxon>Actinomycetes</taxon>
        <taxon>Mycobacteriales</taxon>
        <taxon>Mycobacteriaceae</taxon>
        <taxon>Mycobacterium</taxon>
    </lineage>
</organism>
<evidence type="ECO:0008006" key="4">
    <source>
        <dbReference type="Google" id="ProtNLM"/>
    </source>
</evidence>
<comment type="caution">
    <text evidence="2">The sequence shown here is derived from an EMBL/GenBank/DDBJ whole genome shotgun (WGS) entry which is preliminary data.</text>
</comment>
<evidence type="ECO:0000313" key="2">
    <source>
        <dbReference type="EMBL" id="OBI41765.1"/>
    </source>
</evidence>
<accession>A0A1A2YUU3</accession>
<keyword evidence="1" id="KW-0472">Membrane</keyword>
<feature type="transmembrane region" description="Helical" evidence="1">
    <location>
        <begin position="71"/>
        <end position="89"/>
    </location>
</feature>
<feature type="transmembrane region" description="Helical" evidence="1">
    <location>
        <begin position="213"/>
        <end position="232"/>
    </location>
</feature>
<feature type="transmembrane region" description="Helical" evidence="1">
    <location>
        <begin position="31"/>
        <end position="51"/>
    </location>
</feature>
<dbReference type="AlphaFoldDB" id="A0A1A2YUU3"/>
<evidence type="ECO:0000256" key="1">
    <source>
        <dbReference type="SAM" id="Phobius"/>
    </source>
</evidence>
<gene>
    <name evidence="2" type="ORF">A5707_00450</name>
</gene>
<evidence type="ECO:0000313" key="3">
    <source>
        <dbReference type="Proteomes" id="UP000093592"/>
    </source>
</evidence>
<protein>
    <recommendedName>
        <fullName evidence="4">GP55 protein</fullName>
    </recommendedName>
</protein>
<keyword evidence="1" id="KW-0812">Transmembrane</keyword>
<reference evidence="3" key="1">
    <citation type="submission" date="2016-06" db="EMBL/GenBank/DDBJ databases">
        <authorList>
            <person name="Sutton G."/>
            <person name="Brinkac L."/>
            <person name="Sanka R."/>
            <person name="Adams M."/>
            <person name="Lau E."/>
            <person name="Sam S."/>
            <person name="Sreng N."/>
            <person name="Him V."/>
            <person name="Kerleguer A."/>
            <person name="Cheng S."/>
        </authorList>
    </citation>
    <scope>NUCLEOTIDE SEQUENCE [LARGE SCALE GENOMIC DNA]</scope>
    <source>
        <strain evidence="3">E861</strain>
    </source>
</reference>
<feature type="transmembrane region" description="Helical" evidence="1">
    <location>
        <begin position="180"/>
        <end position="201"/>
    </location>
</feature>
<feature type="transmembrane region" description="Helical" evidence="1">
    <location>
        <begin position="145"/>
        <end position="168"/>
    </location>
</feature>